<accession>A0A140DWL9</accession>
<dbReference type="Proteomes" id="UP000069771">
    <property type="component" value="Chromosome"/>
</dbReference>
<keyword evidence="4 9" id="KW-0808">Transferase</keyword>
<evidence type="ECO:0000256" key="6">
    <source>
        <dbReference type="ARBA" id="ARBA00023012"/>
    </source>
</evidence>
<dbReference type="PANTHER" id="PTHR44936:SF9">
    <property type="entry name" value="SENSOR PROTEIN CREC"/>
    <property type="match status" value="1"/>
</dbReference>
<gene>
    <name evidence="9" type="ORF">AALO17_19120</name>
</gene>
<dbReference type="KEGG" id="fro:AALO17_19120"/>
<keyword evidence="10" id="KW-1185">Reference proteome</keyword>
<dbReference type="SUPFAM" id="SSF55874">
    <property type="entry name" value="ATPase domain of HSP90 chaperone/DNA topoisomerase II/histidine kinase"/>
    <property type="match status" value="1"/>
</dbReference>
<dbReference type="Pfam" id="PF02518">
    <property type="entry name" value="HATPase_c"/>
    <property type="match status" value="1"/>
</dbReference>
<dbReference type="PRINTS" id="PR00344">
    <property type="entry name" value="BCTRLSENSOR"/>
</dbReference>
<dbReference type="PANTHER" id="PTHR44936">
    <property type="entry name" value="SENSOR PROTEIN CREC"/>
    <property type="match status" value="1"/>
</dbReference>
<evidence type="ECO:0000256" key="7">
    <source>
        <dbReference type="SAM" id="Phobius"/>
    </source>
</evidence>
<evidence type="ECO:0000259" key="8">
    <source>
        <dbReference type="PROSITE" id="PS50109"/>
    </source>
</evidence>
<dbReference type="InterPro" id="IPR005467">
    <property type="entry name" value="His_kinase_dom"/>
</dbReference>
<keyword evidence="5 9" id="KW-0418">Kinase</keyword>
<evidence type="ECO:0000313" key="9">
    <source>
        <dbReference type="EMBL" id="AMK55046.1"/>
    </source>
</evidence>
<keyword evidence="6" id="KW-0902">Two-component regulatory system</keyword>
<proteinExistence type="predicted"/>
<feature type="transmembrane region" description="Helical" evidence="7">
    <location>
        <begin position="35"/>
        <end position="53"/>
    </location>
</feature>
<dbReference type="InterPro" id="IPR003594">
    <property type="entry name" value="HATPase_dom"/>
</dbReference>
<dbReference type="GO" id="GO:0004673">
    <property type="term" value="F:protein histidine kinase activity"/>
    <property type="evidence" value="ECO:0007669"/>
    <property type="project" value="UniProtKB-EC"/>
</dbReference>
<dbReference type="RefSeq" id="WP_067558235.1">
    <property type="nucleotide sequence ID" value="NZ_CAMUMN010000068.1"/>
</dbReference>
<evidence type="ECO:0000313" key="10">
    <source>
        <dbReference type="Proteomes" id="UP000069771"/>
    </source>
</evidence>
<dbReference type="STRING" id="1702221.AALO17_19120"/>
<dbReference type="InterPro" id="IPR050980">
    <property type="entry name" value="2C_sensor_his_kinase"/>
</dbReference>
<dbReference type="GeneID" id="78478532"/>
<protein>
    <recommendedName>
        <fullName evidence="2">histidine kinase</fullName>
        <ecNumber evidence="2">2.7.13.3</ecNumber>
    </recommendedName>
</protein>
<dbReference type="EMBL" id="CP011391">
    <property type="protein sequence ID" value="AMK55046.1"/>
    <property type="molecule type" value="Genomic_DNA"/>
</dbReference>
<evidence type="ECO:0000256" key="2">
    <source>
        <dbReference type="ARBA" id="ARBA00012438"/>
    </source>
</evidence>
<dbReference type="Gene3D" id="3.30.565.10">
    <property type="entry name" value="Histidine kinase-like ATPase, C-terminal domain"/>
    <property type="match status" value="1"/>
</dbReference>
<reference evidence="9 10" key="1">
    <citation type="journal article" date="2016" name="Gut Pathog.">
        <title>Whole genome sequencing of "Faecalibaculum rodentium" ALO17, isolated from C57BL/6J laboratory mouse feces.</title>
        <authorList>
            <person name="Lim S."/>
            <person name="Chang D.H."/>
            <person name="Ahn S."/>
            <person name="Kim B.C."/>
        </authorList>
    </citation>
    <scope>NUCLEOTIDE SEQUENCE [LARGE SCALE GENOMIC DNA]</scope>
    <source>
        <strain evidence="9 10">Alo17</strain>
    </source>
</reference>
<sequence length="322" mass="37650">MMAWLYDRRNLFLLLTVLFGIQVFIFYVYDLEWDALGYMALLEFVVVNVYLVLDYSRHLLSHRFLSAQRQVPDLSWMEYDGSQKDRDYQRIIRQRESLRHCQAEEYRQSRRDLQDLYDMWTHQNKLPIAALKLLLQEEQPDIREMRSQVLRLEQYTQMILAATRLESPETDYVFDWNPLDAPIRSVIRTFSPEFIRKRLRLTYEGTDETALTDVRWLTFVLEQILSNAVKHAKSQIGITVKDQVICIQDDGPGIPAQDLERIWSRGVTGQNGRKETAATGLGLYLSKAVMDRLGHEITIETSPDRGTAVRLDLTNAGLQDKD</sequence>
<feature type="domain" description="Histidine kinase" evidence="8">
    <location>
        <begin position="119"/>
        <end position="317"/>
    </location>
</feature>
<feature type="transmembrane region" description="Helical" evidence="7">
    <location>
        <begin position="12"/>
        <end position="29"/>
    </location>
</feature>
<dbReference type="InterPro" id="IPR004358">
    <property type="entry name" value="Sig_transdc_His_kin-like_C"/>
</dbReference>
<keyword evidence="7" id="KW-0812">Transmembrane</keyword>
<dbReference type="AlphaFoldDB" id="A0A140DWL9"/>
<organism evidence="9 10">
    <name type="scientific">Faecalibaculum rodentium</name>
    <dbReference type="NCBI Taxonomy" id="1702221"/>
    <lineage>
        <taxon>Bacteria</taxon>
        <taxon>Bacillati</taxon>
        <taxon>Bacillota</taxon>
        <taxon>Erysipelotrichia</taxon>
        <taxon>Erysipelotrichales</taxon>
        <taxon>Erysipelotrichaceae</taxon>
        <taxon>Faecalibaculum</taxon>
    </lineage>
</organism>
<dbReference type="InterPro" id="IPR036890">
    <property type="entry name" value="HATPase_C_sf"/>
</dbReference>
<evidence type="ECO:0000256" key="3">
    <source>
        <dbReference type="ARBA" id="ARBA00022553"/>
    </source>
</evidence>
<dbReference type="PROSITE" id="PS50109">
    <property type="entry name" value="HIS_KIN"/>
    <property type="match status" value="1"/>
</dbReference>
<evidence type="ECO:0000256" key="1">
    <source>
        <dbReference type="ARBA" id="ARBA00000085"/>
    </source>
</evidence>
<evidence type="ECO:0000256" key="4">
    <source>
        <dbReference type="ARBA" id="ARBA00022679"/>
    </source>
</evidence>
<comment type="catalytic activity">
    <reaction evidence="1">
        <text>ATP + protein L-histidine = ADP + protein N-phospho-L-histidine.</text>
        <dbReference type="EC" id="2.7.13.3"/>
    </reaction>
</comment>
<dbReference type="EC" id="2.7.13.3" evidence="2"/>
<dbReference type="OrthoDB" id="9780487at2"/>
<dbReference type="SMART" id="SM00387">
    <property type="entry name" value="HATPase_c"/>
    <property type="match status" value="1"/>
</dbReference>
<name>A0A140DWL9_9FIRM</name>
<keyword evidence="7" id="KW-0472">Membrane</keyword>
<keyword evidence="3" id="KW-0597">Phosphoprotein</keyword>
<evidence type="ECO:0000256" key="5">
    <source>
        <dbReference type="ARBA" id="ARBA00022777"/>
    </source>
</evidence>
<dbReference type="GO" id="GO:0000160">
    <property type="term" value="P:phosphorelay signal transduction system"/>
    <property type="evidence" value="ECO:0007669"/>
    <property type="project" value="UniProtKB-KW"/>
</dbReference>
<keyword evidence="7" id="KW-1133">Transmembrane helix</keyword>